<organism evidence="1">
    <name type="scientific">Arion vulgaris</name>
    <dbReference type="NCBI Taxonomy" id="1028688"/>
    <lineage>
        <taxon>Eukaryota</taxon>
        <taxon>Metazoa</taxon>
        <taxon>Spiralia</taxon>
        <taxon>Lophotrochozoa</taxon>
        <taxon>Mollusca</taxon>
        <taxon>Gastropoda</taxon>
        <taxon>Heterobranchia</taxon>
        <taxon>Euthyneura</taxon>
        <taxon>Panpulmonata</taxon>
        <taxon>Eupulmonata</taxon>
        <taxon>Stylommatophora</taxon>
        <taxon>Helicina</taxon>
        <taxon>Arionoidea</taxon>
        <taxon>Arionidae</taxon>
        <taxon>Arion</taxon>
    </lineage>
</organism>
<dbReference type="EMBL" id="HACG01027739">
    <property type="protein sequence ID" value="CEK74604.1"/>
    <property type="molecule type" value="Transcribed_RNA"/>
</dbReference>
<evidence type="ECO:0000313" key="1">
    <source>
        <dbReference type="EMBL" id="CEK74604.1"/>
    </source>
</evidence>
<reference evidence="1" key="1">
    <citation type="submission" date="2014-12" db="EMBL/GenBank/DDBJ databases">
        <title>Insight into the proteome of Arion vulgaris.</title>
        <authorList>
            <person name="Aradska J."/>
            <person name="Bulat T."/>
            <person name="Smidak R."/>
            <person name="Sarate P."/>
            <person name="Gangsoo J."/>
            <person name="Sialana F."/>
            <person name="Bilban M."/>
            <person name="Lubec G."/>
        </authorList>
    </citation>
    <scope>NUCLEOTIDE SEQUENCE</scope>
    <source>
        <tissue evidence="1">Skin</tissue>
    </source>
</reference>
<accession>A0A0B7A114</accession>
<dbReference type="AlphaFoldDB" id="A0A0B7A114"/>
<name>A0A0B7A114_9EUPU</name>
<proteinExistence type="predicted"/>
<sequence>MDPGREAKNCDTVSYKGDYGRGLPVCFHGPKGEKEYAGMWWNLLPHLIEKISQQIFTQIDISPKFSNEAIM</sequence>
<protein>
    <submittedName>
        <fullName evidence="1">Uncharacterized protein</fullName>
    </submittedName>
</protein>
<gene>
    <name evidence="1" type="primary">ORF91780</name>
</gene>